<name>A0A4D6L7C5_VIGUN</name>
<dbReference type="PROSITE" id="PS00518">
    <property type="entry name" value="ZF_RING_1"/>
    <property type="match status" value="1"/>
</dbReference>
<evidence type="ECO:0000313" key="7">
    <source>
        <dbReference type="EMBL" id="QCD84380.1"/>
    </source>
</evidence>
<dbReference type="Proteomes" id="UP000501690">
    <property type="component" value="Linkage Group LG2"/>
</dbReference>
<dbReference type="EMBL" id="CP039346">
    <property type="protein sequence ID" value="QCD84380.1"/>
    <property type="molecule type" value="Genomic_DNA"/>
</dbReference>
<keyword evidence="3" id="KW-0862">Zinc</keyword>
<evidence type="ECO:0000259" key="6">
    <source>
        <dbReference type="PROSITE" id="PS50089"/>
    </source>
</evidence>
<protein>
    <submittedName>
        <fullName evidence="7">E3 ubiquitin-protein ligase</fullName>
    </submittedName>
</protein>
<dbReference type="Pfam" id="PF13923">
    <property type="entry name" value="zf-C3HC4_2"/>
    <property type="match status" value="1"/>
</dbReference>
<organism evidence="7 8">
    <name type="scientific">Vigna unguiculata</name>
    <name type="common">Cowpea</name>
    <dbReference type="NCBI Taxonomy" id="3917"/>
    <lineage>
        <taxon>Eukaryota</taxon>
        <taxon>Viridiplantae</taxon>
        <taxon>Streptophyta</taxon>
        <taxon>Embryophyta</taxon>
        <taxon>Tracheophyta</taxon>
        <taxon>Spermatophyta</taxon>
        <taxon>Magnoliopsida</taxon>
        <taxon>eudicotyledons</taxon>
        <taxon>Gunneridae</taxon>
        <taxon>Pentapetalae</taxon>
        <taxon>rosids</taxon>
        <taxon>fabids</taxon>
        <taxon>Fabales</taxon>
        <taxon>Fabaceae</taxon>
        <taxon>Papilionoideae</taxon>
        <taxon>50 kb inversion clade</taxon>
        <taxon>NPAAA clade</taxon>
        <taxon>indigoferoid/millettioid clade</taxon>
        <taxon>Phaseoleae</taxon>
        <taxon>Vigna</taxon>
    </lineage>
</organism>
<dbReference type="CDD" id="cd16531">
    <property type="entry name" value="RING-HC_RING1-like"/>
    <property type="match status" value="1"/>
</dbReference>
<keyword evidence="2 4" id="KW-0863">Zinc-finger</keyword>
<accession>A0A4D6L7C5</accession>
<evidence type="ECO:0000256" key="1">
    <source>
        <dbReference type="ARBA" id="ARBA00022723"/>
    </source>
</evidence>
<feature type="compositionally biased region" description="Basic and acidic residues" evidence="5">
    <location>
        <begin position="1"/>
        <end position="24"/>
    </location>
</feature>
<gene>
    <name evidence="7" type="ORF">DEO72_LG2g4732</name>
</gene>
<feature type="domain" description="RING-type" evidence="6">
    <location>
        <begin position="56"/>
        <end position="96"/>
    </location>
</feature>
<dbReference type="InterPro" id="IPR001841">
    <property type="entry name" value="Znf_RING"/>
</dbReference>
<keyword evidence="8" id="KW-1185">Reference proteome</keyword>
<dbReference type="GO" id="GO:0008270">
    <property type="term" value="F:zinc ion binding"/>
    <property type="evidence" value="ECO:0007669"/>
    <property type="project" value="UniProtKB-KW"/>
</dbReference>
<evidence type="ECO:0000256" key="2">
    <source>
        <dbReference type="ARBA" id="ARBA00022771"/>
    </source>
</evidence>
<dbReference type="Gene3D" id="3.30.40.10">
    <property type="entry name" value="Zinc/RING finger domain, C3HC4 (zinc finger)"/>
    <property type="match status" value="1"/>
</dbReference>
<sequence length="584" mass="66020">MSAAERRPRNGHEQPREDVQHAEGVESDSSMGDEDEDESEDEYITIDLSDFKELKCAICLGIIRNTRTVTECLHRFCKECIEKSMRLGINECPICRVHVPSRRSLREDPNFDKLIAALVPDIDKYEEQEALGFVEDHDKEVPLNWLVIILMIKMFIFCEKMEASSVENVPCETEASDRTEKARAIAVAFDRMRKSKGKDVKRDRRKLKNNAGDQVQVSIENEALNDSDEKTENGTRKDEGETQIPQESAPIDVDREITSSANLHQSNTLLSHQERTKQEISKNMSSLEILTNDYAHIEEENDDVGAANPKLKEEVSSLKEKLAIVEENFKTLKSVMLGYIKMKEGHIPSELITLFGDTTNAAARGYRYVNFAVCYLPSVNECPVCHVHVAGQMSLKEDPQYDALVSAIVHKKKDQEVALHLHERTNAQEANFQQSNTSISREQARRNRLAKLVDLLRNSELNAEELDTHLVLVSLDEQKIPSLEEPHLLCRPTCSVKTLCKHVALKSELLENQVELLLVEESAGNNLSGNILIEESGGNIVISDIKVDPNKHKLRVLRGEETLGQLYTPNLTNCGHLFIAYKLK</sequence>
<evidence type="ECO:0000313" key="8">
    <source>
        <dbReference type="Proteomes" id="UP000501690"/>
    </source>
</evidence>
<evidence type="ECO:0000256" key="4">
    <source>
        <dbReference type="PROSITE-ProRule" id="PRU00175"/>
    </source>
</evidence>
<dbReference type="PANTHER" id="PTHR46537:SF3">
    <property type="entry name" value="E3 UBIQUITIN-PROTEIN LIGASE RING1A"/>
    <property type="match status" value="1"/>
</dbReference>
<feature type="compositionally biased region" description="Acidic residues" evidence="5">
    <location>
        <begin position="31"/>
        <end position="40"/>
    </location>
</feature>
<dbReference type="InterPro" id="IPR044592">
    <property type="entry name" value="RING1A/B"/>
</dbReference>
<dbReference type="InterPro" id="IPR013083">
    <property type="entry name" value="Znf_RING/FYVE/PHD"/>
</dbReference>
<feature type="region of interest" description="Disordered" evidence="5">
    <location>
        <begin position="196"/>
        <end position="252"/>
    </location>
</feature>
<feature type="compositionally biased region" description="Basic and acidic residues" evidence="5">
    <location>
        <begin position="227"/>
        <end position="240"/>
    </location>
</feature>
<dbReference type="AlphaFoldDB" id="A0A4D6L7C5"/>
<dbReference type="PROSITE" id="PS50089">
    <property type="entry name" value="ZF_RING_2"/>
    <property type="match status" value="1"/>
</dbReference>
<dbReference type="PANTHER" id="PTHR46537">
    <property type="entry name" value="OS11G0578200 PROTEIN"/>
    <property type="match status" value="1"/>
</dbReference>
<dbReference type="SUPFAM" id="SSF57850">
    <property type="entry name" value="RING/U-box"/>
    <property type="match status" value="1"/>
</dbReference>
<dbReference type="SMART" id="SM00184">
    <property type="entry name" value="RING"/>
    <property type="match status" value="1"/>
</dbReference>
<feature type="region of interest" description="Disordered" evidence="5">
    <location>
        <begin position="1"/>
        <end position="40"/>
    </location>
</feature>
<evidence type="ECO:0000256" key="5">
    <source>
        <dbReference type="SAM" id="MobiDB-lite"/>
    </source>
</evidence>
<dbReference type="InterPro" id="IPR017907">
    <property type="entry name" value="Znf_RING_CS"/>
</dbReference>
<evidence type="ECO:0000256" key="3">
    <source>
        <dbReference type="ARBA" id="ARBA00022833"/>
    </source>
</evidence>
<proteinExistence type="predicted"/>
<reference evidence="7 8" key="1">
    <citation type="submission" date="2019-04" db="EMBL/GenBank/DDBJ databases">
        <title>An improved genome assembly and genetic linkage map for asparagus bean, Vigna unguiculata ssp. sesquipedialis.</title>
        <authorList>
            <person name="Xia Q."/>
            <person name="Zhang R."/>
            <person name="Dong Y."/>
        </authorList>
    </citation>
    <scope>NUCLEOTIDE SEQUENCE [LARGE SCALE GENOMIC DNA]</scope>
    <source>
        <tissue evidence="7">Leaf</tissue>
    </source>
</reference>
<keyword evidence="1" id="KW-0479">Metal-binding</keyword>